<dbReference type="Proteomes" id="UP000053573">
    <property type="component" value="Unassembled WGS sequence"/>
</dbReference>
<name>A0A0H1B6M0_9EURO</name>
<comment type="caution">
    <text evidence="2">The sequence shown here is derived from an EMBL/GenBank/DDBJ whole genome shotgun (WGS) entry which is preliminary data.</text>
</comment>
<keyword evidence="3" id="KW-1185">Reference proteome</keyword>
<organism evidence="2 3">
    <name type="scientific">Blastomyces silverae</name>
    <dbReference type="NCBI Taxonomy" id="2060906"/>
    <lineage>
        <taxon>Eukaryota</taxon>
        <taxon>Fungi</taxon>
        <taxon>Dikarya</taxon>
        <taxon>Ascomycota</taxon>
        <taxon>Pezizomycotina</taxon>
        <taxon>Eurotiomycetes</taxon>
        <taxon>Eurotiomycetidae</taxon>
        <taxon>Onygenales</taxon>
        <taxon>Ajellomycetaceae</taxon>
        <taxon>Blastomyces</taxon>
    </lineage>
</organism>
<dbReference type="AlphaFoldDB" id="A0A0H1B6M0"/>
<feature type="non-terminal residue" evidence="2">
    <location>
        <position position="75"/>
    </location>
</feature>
<dbReference type="STRING" id="2060906.A0A0H1B6M0"/>
<proteinExistence type="predicted"/>
<gene>
    <name evidence="2" type="ORF">EMPG_17412</name>
</gene>
<dbReference type="EMBL" id="LDEV01002916">
    <property type="protein sequence ID" value="KLJ07089.1"/>
    <property type="molecule type" value="Genomic_DNA"/>
</dbReference>
<accession>A0A0H1B6M0</accession>
<reference evidence="3" key="1">
    <citation type="journal article" date="2015" name="PLoS Genet.">
        <title>The dynamic genome and transcriptome of the human fungal pathogen Blastomyces and close relative Emmonsia.</title>
        <authorList>
            <person name="Munoz J.F."/>
            <person name="Gauthier G.M."/>
            <person name="Desjardins C.A."/>
            <person name="Gallo J.E."/>
            <person name="Holder J."/>
            <person name="Sullivan T.D."/>
            <person name="Marty A.J."/>
            <person name="Carmen J.C."/>
            <person name="Chen Z."/>
            <person name="Ding L."/>
            <person name="Gujja S."/>
            <person name="Magrini V."/>
            <person name="Misas E."/>
            <person name="Mitreva M."/>
            <person name="Priest M."/>
            <person name="Saif S."/>
            <person name="Whiston E.A."/>
            <person name="Young S."/>
            <person name="Zeng Q."/>
            <person name="Goldman W.E."/>
            <person name="Mardis E.R."/>
            <person name="Taylor J.W."/>
            <person name="McEwen J.G."/>
            <person name="Clay O.K."/>
            <person name="Klein B.S."/>
            <person name="Cuomo C.A."/>
        </authorList>
    </citation>
    <scope>NUCLEOTIDE SEQUENCE [LARGE SCALE GENOMIC DNA]</scope>
    <source>
        <strain evidence="3">UAMH 139</strain>
    </source>
</reference>
<evidence type="ECO:0000313" key="2">
    <source>
        <dbReference type="EMBL" id="KLJ07089.1"/>
    </source>
</evidence>
<feature type="compositionally biased region" description="Low complexity" evidence="1">
    <location>
        <begin position="1"/>
        <end position="10"/>
    </location>
</feature>
<evidence type="ECO:0000256" key="1">
    <source>
        <dbReference type="SAM" id="MobiDB-lite"/>
    </source>
</evidence>
<sequence>MSSPSSISSSAKRKRSSSHLTAIPIPKSSTTDLLQPSSRDASGEDADDHPTPSSSKHKKSAPSMDAAANPPSKRA</sequence>
<evidence type="ECO:0000313" key="3">
    <source>
        <dbReference type="Proteomes" id="UP000053573"/>
    </source>
</evidence>
<protein>
    <submittedName>
        <fullName evidence="2">Uncharacterized protein</fullName>
    </submittedName>
</protein>
<feature type="compositionally biased region" description="Polar residues" evidence="1">
    <location>
        <begin position="27"/>
        <end position="40"/>
    </location>
</feature>
<feature type="region of interest" description="Disordered" evidence="1">
    <location>
        <begin position="1"/>
        <end position="75"/>
    </location>
</feature>